<organism evidence="6 7">
    <name type="scientific">Brachionus calyciflorus</name>
    <dbReference type="NCBI Taxonomy" id="104777"/>
    <lineage>
        <taxon>Eukaryota</taxon>
        <taxon>Metazoa</taxon>
        <taxon>Spiralia</taxon>
        <taxon>Gnathifera</taxon>
        <taxon>Rotifera</taxon>
        <taxon>Eurotatoria</taxon>
        <taxon>Monogononta</taxon>
        <taxon>Pseudotrocha</taxon>
        <taxon>Ploima</taxon>
        <taxon>Brachionidae</taxon>
        <taxon>Brachionus</taxon>
    </lineage>
</organism>
<dbReference type="InterPro" id="IPR003591">
    <property type="entry name" value="Leu-rich_rpt_typical-subtyp"/>
</dbReference>
<proteinExistence type="predicted"/>
<comment type="caution">
    <text evidence="6">The sequence shown here is derived from an EMBL/GenBank/DDBJ whole genome shotgun (WGS) entry which is preliminary data.</text>
</comment>
<dbReference type="SUPFAM" id="SSF52058">
    <property type="entry name" value="L domain-like"/>
    <property type="match status" value="2"/>
</dbReference>
<evidence type="ECO:0000256" key="3">
    <source>
        <dbReference type="ARBA" id="ARBA00022737"/>
    </source>
</evidence>
<protein>
    <submittedName>
        <fullName evidence="6">Uncharacterized protein</fullName>
    </submittedName>
</protein>
<dbReference type="Pfam" id="PF13855">
    <property type="entry name" value="LRR_8"/>
    <property type="match status" value="3"/>
</dbReference>
<evidence type="ECO:0000313" key="6">
    <source>
        <dbReference type="EMBL" id="CAF0749119.1"/>
    </source>
</evidence>
<dbReference type="PANTHER" id="PTHR24369:SF210">
    <property type="entry name" value="CHAOPTIN-RELATED"/>
    <property type="match status" value="1"/>
</dbReference>
<keyword evidence="4" id="KW-1133">Transmembrane helix</keyword>
<dbReference type="InterPro" id="IPR035897">
    <property type="entry name" value="Toll_tir_struct_dom_sf"/>
</dbReference>
<dbReference type="InterPro" id="IPR032675">
    <property type="entry name" value="LRR_dom_sf"/>
</dbReference>
<keyword evidence="1" id="KW-0433">Leucine-rich repeat</keyword>
<dbReference type="Gene3D" id="3.80.10.10">
    <property type="entry name" value="Ribonuclease Inhibitor"/>
    <property type="match status" value="3"/>
</dbReference>
<feature type="signal peptide" evidence="5">
    <location>
        <begin position="1"/>
        <end position="20"/>
    </location>
</feature>
<dbReference type="PROSITE" id="PS51450">
    <property type="entry name" value="LRR"/>
    <property type="match status" value="7"/>
</dbReference>
<evidence type="ECO:0000256" key="2">
    <source>
        <dbReference type="ARBA" id="ARBA00022729"/>
    </source>
</evidence>
<feature type="transmembrane region" description="Helical" evidence="4">
    <location>
        <begin position="811"/>
        <end position="832"/>
    </location>
</feature>
<sequence>MNVISVFILYLFCFINWSLMVELFEPTSLNLKYLYPNDQIKIEFNQTIKYPILLKKNPKLTYEENLDVFFKNDQKLNYHVTKIIQIDNEITHFPNKMLSNILPNLTEINLSNNLITSLNPLEDFSVILCRNKIERLDLSLNKINQIDDENFRYMVNLKYLNLSHNQINQVSLFAFSVDSHKIIELDLSNNLITDSSLEFLLFSSLTSLKHLNMDYNRLTSISNHFLYSLYNLESLSLKFNNLKSFDLFYLVNKNNEFLRSIDLSFNFNLKFQINLNDKNPDQSKYHENNIESLNLAGIDLSYLNLNKFLDNLFDNYVNLKNLNLSSTRIKSVLWSTKWPSTIKVIDLSNNLLKDSQFDCSQFYLSNKSFKINKIDLSNNRFRNFSQFTESCSKLFNETLVDLRMNLFENLYGIQKIDCLSQTSFLLGSNPLVCDCQANLWWEKLDSTKKCFKILDMSKLKCTSLSENSQENFQNFRIGFNRTNKLWKIEIFNKIEYESISRNLFCPYKKSCNTNKCECCGFKACDCESNCPVGCRCVKDYMDKFDLVDCAKSNFTLIPNSIPNSATELRLNQNGLKKIYPFQFFGRFKLQSIDLSDNQIGFIEENGFNNLKNLKILRFSGNNLQILLGYEFKELIRLEELYLENNKIQFISNHTFQNLKNLKILNLLGNNLRHFLEVKLFFKFNLNLLNLSLDQPNRNLIENEISQIDSSLSENVKMKKKFKKFDDFYFYNFIRYNLVNQENNLADLDSVIKCISSKFKHEIRGRLDPKLMKDILIGNLNNYKILCQGTKLLQSKSLELKSNLAYNLSSHLVGLIILGVLAVIFSVFLILLLNKYRKNSEFSCLNRIKTIFKLKFMVPFYKQKYEVTDLSLISTNKRPYYDLILVYNKIDSCLVTKLIAPIFRSKPYGFKLVLQHDKIKLNDDCIGKYVVNSAFVLFVLSKNLLTDFEYDIALKLPRSKKLAILADDVPESLAEKLIQPGRILRGTFNLENMSFNFKSINIYEDSVDSGLDAEKIMDFETLDESYVYRQGCSLNDSFDQHNLNNQRKIEF</sequence>
<dbReference type="OrthoDB" id="2015831at2759"/>
<dbReference type="Proteomes" id="UP000663879">
    <property type="component" value="Unassembled WGS sequence"/>
</dbReference>
<evidence type="ECO:0000313" key="7">
    <source>
        <dbReference type="Proteomes" id="UP000663879"/>
    </source>
</evidence>
<dbReference type="SUPFAM" id="SSF52200">
    <property type="entry name" value="Toll/Interleukin receptor TIR domain"/>
    <property type="match status" value="1"/>
</dbReference>
<keyword evidence="4" id="KW-0472">Membrane</keyword>
<evidence type="ECO:0000256" key="4">
    <source>
        <dbReference type="SAM" id="Phobius"/>
    </source>
</evidence>
<dbReference type="AlphaFoldDB" id="A0A813PI02"/>
<dbReference type="GO" id="GO:0005886">
    <property type="term" value="C:plasma membrane"/>
    <property type="evidence" value="ECO:0007669"/>
    <property type="project" value="TreeGrafter"/>
</dbReference>
<dbReference type="PANTHER" id="PTHR24369">
    <property type="entry name" value="ANTIGEN BSP, PUTATIVE-RELATED"/>
    <property type="match status" value="1"/>
</dbReference>
<dbReference type="InterPro" id="IPR001611">
    <property type="entry name" value="Leu-rich_rpt"/>
</dbReference>
<dbReference type="InterPro" id="IPR050541">
    <property type="entry name" value="LRR_TM_domain-containing"/>
</dbReference>
<keyword evidence="7" id="KW-1185">Reference proteome</keyword>
<dbReference type="SMART" id="SM00369">
    <property type="entry name" value="LRR_TYP"/>
    <property type="match status" value="8"/>
</dbReference>
<keyword evidence="2 5" id="KW-0732">Signal</keyword>
<reference evidence="6" key="1">
    <citation type="submission" date="2021-02" db="EMBL/GenBank/DDBJ databases">
        <authorList>
            <person name="Nowell W R."/>
        </authorList>
    </citation>
    <scope>NUCLEOTIDE SEQUENCE</scope>
    <source>
        <strain evidence="6">Ploen Becks lab</strain>
    </source>
</reference>
<keyword evidence="3" id="KW-0677">Repeat</keyword>
<dbReference type="EMBL" id="CAJNOC010000352">
    <property type="protein sequence ID" value="CAF0749119.1"/>
    <property type="molecule type" value="Genomic_DNA"/>
</dbReference>
<dbReference type="SMART" id="SM00365">
    <property type="entry name" value="LRR_SD22"/>
    <property type="match status" value="5"/>
</dbReference>
<gene>
    <name evidence="6" type="ORF">OXX778_LOCUS3813</name>
</gene>
<accession>A0A813PI02</accession>
<feature type="chain" id="PRO_5032833673" evidence="5">
    <location>
        <begin position="21"/>
        <end position="1050"/>
    </location>
</feature>
<name>A0A813PI02_9BILA</name>
<evidence type="ECO:0000256" key="1">
    <source>
        <dbReference type="ARBA" id="ARBA00022614"/>
    </source>
</evidence>
<evidence type="ECO:0000256" key="5">
    <source>
        <dbReference type="SAM" id="SignalP"/>
    </source>
</evidence>
<keyword evidence="4" id="KW-0812">Transmembrane</keyword>